<evidence type="ECO:0000256" key="1">
    <source>
        <dbReference type="SAM" id="Phobius"/>
    </source>
</evidence>
<proteinExistence type="predicted"/>
<dbReference type="PANTHER" id="PTHR30273:SF2">
    <property type="entry name" value="PROTEIN FECR"/>
    <property type="match status" value="1"/>
</dbReference>
<gene>
    <name evidence="4" type="ORF">SAMN05660349_02090</name>
</gene>
<dbReference type="GO" id="GO:0016989">
    <property type="term" value="F:sigma factor antagonist activity"/>
    <property type="evidence" value="ECO:0007669"/>
    <property type="project" value="TreeGrafter"/>
</dbReference>
<keyword evidence="1" id="KW-0472">Membrane</keyword>
<dbReference type="Pfam" id="PF16344">
    <property type="entry name" value="FecR_C"/>
    <property type="match status" value="1"/>
</dbReference>
<dbReference type="Pfam" id="PF04773">
    <property type="entry name" value="FecR"/>
    <property type="match status" value="1"/>
</dbReference>
<dbReference type="Proteomes" id="UP000190852">
    <property type="component" value="Unassembled WGS sequence"/>
</dbReference>
<dbReference type="Gene3D" id="2.60.120.1440">
    <property type="match status" value="1"/>
</dbReference>
<feature type="domain" description="Protein FecR C-terminal" evidence="3">
    <location>
        <begin position="255"/>
        <end position="324"/>
    </location>
</feature>
<sequence length="326" mass="37142">MEDKSHDLIIGYLQSRLTRKEMDSFYSWVNENDENKKLYFETKAIYDACKSSAGRKTIDINESWQRLLLKNKKRKFLGVEFQRFGSYVAVVFFAGLIALSVNYILNPHTGKFTAKYVGGDGIMADKVELPDGTIVTVASNTTFFYDSDYGKKDRVVHLEGEAYFDVAKQKSKPFIVKVKNQSIEALGTKFNVMAYPSDSLLTTTLVEGSVRLTTGNNAKETVLKPNQQLTYNNIRNVIEIANVDASRFTSWTTGYYYFSQQTLKAIFYKLSHVYGITFDVKSEDLNKKIFTGTFYRGQSVNNILEVISLSIPIKYEINDRVVIISE</sequence>
<dbReference type="Gene3D" id="3.55.50.30">
    <property type="match status" value="1"/>
</dbReference>
<organism evidence="4 5">
    <name type="scientific">Parabacteroides chartae</name>
    <dbReference type="NCBI Taxonomy" id="1037355"/>
    <lineage>
        <taxon>Bacteria</taxon>
        <taxon>Pseudomonadati</taxon>
        <taxon>Bacteroidota</taxon>
        <taxon>Bacteroidia</taxon>
        <taxon>Bacteroidales</taxon>
        <taxon>Tannerellaceae</taxon>
        <taxon>Parabacteroides</taxon>
    </lineage>
</organism>
<keyword evidence="1" id="KW-1133">Transmembrane helix</keyword>
<dbReference type="EMBL" id="FUYQ01000014">
    <property type="protein sequence ID" value="SKB62971.1"/>
    <property type="molecule type" value="Genomic_DNA"/>
</dbReference>
<dbReference type="InterPro" id="IPR032508">
    <property type="entry name" value="FecR_C"/>
</dbReference>
<protein>
    <submittedName>
        <fullName evidence="4">FecR family protein</fullName>
    </submittedName>
</protein>
<dbReference type="PIRSF" id="PIRSF018266">
    <property type="entry name" value="FecR"/>
    <property type="match status" value="1"/>
</dbReference>
<dbReference type="PANTHER" id="PTHR30273">
    <property type="entry name" value="PERIPLASMIC SIGNAL SENSOR AND SIGMA FACTOR ACTIVATOR FECR-RELATED"/>
    <property type="match status" value="1"/>
</dbReference>
<feature type="domain" description="FecR protein" evidence="2">
    <location>
        <begin position="126"/>
        <end position="211"/>
    </location>
</feature>
<reference evidence="5" key="1">
    <citation type="submission" date="2017-02" db="EMBL/GenBank/DDBJ databases">
        <authorList>
            <person name="Varghese N."/>
            <person name="Submissions S."/>
        </authorList>
    </citation>
    <scope>NUCLEOTIDE SEQUENCE [LARGE SCALE GENOMIC DNA]</scope>
    <source>
        <strain evidence="5">DSM 24967</strain>
    </source>
</reference>
<name>A0A1T5CUG7_9BACT</name>
<evidence type="ECO:0000259" key="3">
    <source>
        <dbReference type="Pfam" id="PF16344"/>
    </source>
</evidence>
<accession>A0A1T5CUG7</accession>
<keyword evidence="5" id="KW-1185">Reference proteome</keyword>
<evidence type="ECO:0000313" key="5">
    <source>
        <dbReference type="Proteomes" id="UP000190852"/>
    </source>
</evidence>
<dbReference type="InterPro" id="IPR012373">
    <property type="entry name" value="Ferrdict_sens_TM"/>
</dbReference>
<evidence type="ECO:0000313" key="4">
    <source>
        <dbReference type="EMBL" id="SKB62971.1"/>
    </source>
</evidence>
<dbReference type="AlphaFoldDB" id="A0A1T5CUG7"/>
<evidence type="ECO:0000259" key="2">
    <source>
        <dbReference type="Pfam" id="PF04773"/>
    </source>
</evidence>
<feature type="transmembrane region" description="Helical" evidence="1">
    <location>
        <begin position="84"/>
        <end position="105"/>
    </location>
</feature>
<dbReference type="RefSeq" id="WP_079683614.1">
    <property type="nucleotide sequence ID" value="NZ_FUYQ01000014.1"/>
</dbReference>
<dbReference type="InterPro" id="IPR006860">
    <property type="entry name" value="FecR"/>
</dbReference>
<keyword evidence="1" id="KW-0812">Transmembrane</keyword>